<evidence type="ECO:0000256" key="5">
    <source>
        <dbReference type="ARBA" id="ARBA00023172"/>
    </source>
</evidence>
<protein>
    <recommendedName>
        <fullName evidence="3 8">DNA repair protein RecO</fullName>
    </recommendedName>
    <alternativeName>
        <fullName evidence="7 8">Recombination protein O</fullName>
    </alternativeName>
</protein>
<dbReference type="Proteomes" id="UP001529421">
    <property type="component" value="Unassembled WGS sequence"/>
</dbReference>
<dbReference type="InterPro" id="IPR037278">
    <property type="entry name" value="ARFGAP/RecO"/>
</dbReference>
<keyword evidence="11" id="KW-1185">Reference proteome</keyword>
<sequence>MAGSRTYRTQALVLGKTKLRETDLIFTLLDRSGRQVRAVGKGARKPGSRLAARCEIGCSVDVLLAHGRSLDVIAEANLVAAPLGPAPSIELLSSAAVVVEVARSCSFEDAQDAFVYPITERALAVLGGACGVLDGAHLDLIVAAYVFKLLSHEGYRPELSSCVACGDEATSHFSAASGGLLCSSCASSVPGAEPVGSSVVLWLRALMSRRFDELAADSVDAGTATFLLALSHVWAATHLDCRLRAFEFLLGC</sequence>
<evidence type="ECO:0000256" key="8">
    <source>
        <dbReference type="HAMAP-Rule" id="MF_00201"/>
    </source>
</evidence>
<dbReference type="InterPro" id="IPR012340">
    <property type="entry name" value="NA-bd_OB-fold"/>
</dbReference>
<proteinExistence type="inferred from homology"/>
<dbReference type="NCBIfam" id="TIGR00613">
    <property type="entry name" value="reco"/>
    <property type="match status" value="1"/>
</dbReference>
<comment type="similarity">
    <text evidence="2 8">Belongs to the RecO family.</text>
</comment>
<comment type="caution">
    <text evidence="10">The sequence shown here is derived from an EMBL/GenBank/DDBJ whole genome shotgun (WGS) entry which is preliminary data.</text>
</comment>
<dbReference type="SUPFAM" id="SSF57863">
    <property type="entry name" value="ArfGap/RecO-like zinc finger"/>
    <property type="match status" value="1"/>
</dbReference>
<dbReference type="Gene3D" id="2.40.50.140">
    <property type="entry name" value="Nucleic acid-binding proteins"/>
    <property type="match status" value="1"/>
</dbReference>
<reference evidence="11" key="1">
    <citation type="submission" date="2023-06" db="EMBL/GenBank/DDBJ databases">
        <title>Identification and characterization of horizontal gene transfer across gut microbiota members of farm animals based on homology search.</title>
        <authorList>
            <person name="Zeman M."/>
            <person name="Kubasova T."/>
            <person name="Jahodarova E."/>
            <person name="Nykrynova M."/>
            <person name="Rychlik I."/>
        </authorList>
    </citation>
    <scope>NUCLEOTIDE SEQUENCE [LARGE SCALE GENOMIC DNA]</scope>
    <source>
        <strain evidence="11">154_Feed</strain>
    </source>
</reference>
<dbReference type="Gene3D" id="1.20.1440.120">
    <property type="entry name" value="Recombination protein O, C-terminal domain"/>
    <property type="match status" value="1"/>
</dbReference>
<organism evidence="10 11">
    <name type="scientific">Enorma phocaeensis</name>
    <dbReference type="NCBI Taxonomy" id="1871019"/>
    <lineage>
        <taxon>Bacteria</taxon>
        <taxon>Bacillati</taxon>
        <taxon>Actinomycetota</taxon>
        <taxon>Coriobacteriia</taxon>
        <taxon>Coriobacteriales</taxon>
        <taxon>Coriobacteriaceae</taxon>
        <taxon>Enorma</taxon>
    </lineage>
</organism>
<dbReference type="HAMAP" id="MF_00201">
    <property type="entry name" value="RecO"/>
    <property type="match status" value="1"/>
</dbReference>
<dbReference type="InterPro" id="IPR042242">
    <property type="entry name" value="RecO_C"/>
</dbReference>
<dbReference type="PANTHER" id="PTHR33991:SF1">
    <property type="entry name" value="DNA REPAIR PROTEIN RECO"/>
    <property type="match status" value="1"/>
</dbReference>
<evidence type="ECO:0000256" key="7">
    <source>
        <dbReference type="ARBA" id="ARBA00033409"/>
    </source>
</evidence>
<evidence type="ECO:0000256" key="4">
    <source>
        <dbReference type="ARBA" id="ARBA00022763"/>
    </source>
</evidence>
<evidence type="ECO:0000256" key="6">
    <source>
        <dbReference type="ARBA" id="ARBA00023204"/>
    </source>
</evidence>
<dbReference type="SUPFAM" id="SSF50249">
    <property type="entry name" value="Nucleic acid-binding proteins"/>
    <property type="match status" value="1"/>
</dbReference>
<keyword evidence="6 8" id="KW-0234">DNA repair</keyword>
<feature type="domain" description="DNA replication/recombination mediator RecO N-terminal" evidence="9">
    <location>
        <begin position="6"/>
        <end position="80"/>
    </location>
</feature>
<evidence type="ECO:0000313" key="11">
    <source>
        <dbReference type="Proteomes" id="UP001529421"/>
    </source>
</evidence>
<dbReference type="EMBL" id="JAUDDZ010000001">
    <property type="protein sequence ID" value="MDM8273909.1"/>
    <property type="molecule type" value="Genomic_DNA"/>
</dbReference>
<dbReference type="Gene3D" id="6.20.220.20">
    <property type="entry name" value="Recombination protein O, zinc-binding domain"/>
    <property type="match status" value="1"/>
</dbReference>
<keyword evidence="5 8" id="KW-0233">DNA recombination</keyword>
<gene>
    <name evidence="8 10" type="primary">recO</name>
    <name evidence="10" type="ORF">QUW28_00105</name>
</gene>
<evidence type="ECO:0000259" key="9">
    <source>
        <dbReference type="Pfam" id="PF11967"/>
    </source>
</evidence>
<evidence type="ECO:0000256" key="3">
    <source>
        <dbReference type="ARBA" id="ARBA00021310"/>
    </source>
</evidence>
<comment type="function">
    <text evidence="1 8">Involved in DNA repair and RecF pathway recombination.</text>
</comment>
<dbReference type="PANTHER" id="PTHR33991">
    <property type="entry name" value="DNA REPAIR PROTEIN RECO"/>
    <property type="match status" value="1"/>
</dbReference>
<dbReference type="Pfam" id="PF11967">
    <property type="entry name" value="RecO_N"/>
    <property type="match status" value="1"/>
</dbReference>
<evidence type="ECO:0000256" key="2">
    <source>
        <dbReference type="ARBA" id="ARBA00007452"/>
    </source>
</evidence>
<evidence type="ECO:0000256" key="1">
    <source>
        <dbReference type="ARBA" id="ARBA00003065"/>
    </source>
</evidence>
<dbReference type="InterPro" id="IPR003717">
    <property type="entry name" value="RecO"/>
</dbReference>
<reference evidence="10 11" key="2">
    <citation type="submission" date="2023-06" db="EMBL/GenBank/DDBJ databases">
        <authorList>
            <person name="Zeman M."/>
            <person name="Kubasova T."/>
            <person name="Jahodarova E."/>
            <person name="Nykrynova M."/>
            <person name="Rychlik I."/>
        </authorList>
    </citation>
    <scope>NUCLEOTIDE SEQUENCE [LARGE SCALE GENOMIC DNA]</scope>
    <source>
        <strain evidence="10 11">154_Feed</strain>
    </source>
</reference>
<evidence type="ECO:0000313" key="10">
    <source>
        <dbReference type="EMBL" id="MDM8273909.1"/>
    </source>
</evidence>
<dbReference type="RefSeq" id="WP_289543592.1">
    <property type="nucleotide sequence ID" value="NZ_JAUDDZ010000001.1"/>
</dbReference>
<dbReference type="Pfam" id="PF02565">
    <property type="entry name" value="RecO_C"/>
    <property type="match status" value="1"/>
</dbReference>
<dbReference type="InterPro" id="IPR022572">
    <property type="entry name" value="DNA_rep/recomb_RecO_N"/>
</dbReference>
<accession>A0ABT7V5Y9</accession>
<name>A0ABT7V5Y9_9ACTN</name>
<keyword evidence="4 8" id="KW-0227">DNA damage</keyword>